<name>A0A8B8FH72_9HEMI</name>
<dbReference type="GO" id="GO:0016791">
    <property type="term" value="F:phosphatase activity"/>
    <property type="evidence" value="ECO:0007669"/>
    <property type="project" value="InterPro"/>
</dbReference>
<accession>A0A8B8FH72</accession>
<dbReference type="Pfam" id="PF22669">
    <property type="entry name" value="Exo_endo_phos2"/>
    <property type="match status" value="1"/>
</dbReference>
<feature type="region of interest" description="Disordered" evidence="1">
    <location>
        <begin position="95"/>
        <end position="118"/>
    </location>
</feature>
<evidence type="ECO:0000256" key="1">
    <source>
        <dbReference type="SAM" id="MobiDB-lite"/>
    </source>
</evidence>
<dbReference type="OrthoDB" id="2248459at2759"/>
<dbReference type="InterPro" id="IPR053321">
    <property type="entry name" value="IPP-5-Phosphatase_Type_IV"/>
</dbReference>
<dbReference type="CTD" id="56623"/>
<evidence type="ECO:0000313" key="3">
    <source>
        <dbReference type="Proteomes" id="UP000694846"/>
    </source>
</evidence>
<dbReference type="InterPro" id="IPR000300">
    <property type="entry name" value="IPPc"/>
</dbReference>
<evidence type="ECO:0000259" key="2">
    <source>
        <dbReference type="SMART" id="SM00128"/>
    </source>
</evidence>
<dbReference type="PANTHER" id="PTHR47039">
    <property type="entry name" value="INOSITOL POLYPHOSPHATE 5-PHOSPHATASE E"/>
    <property type="match status" value="1"/>
</dbReference>
<keyword evidence="3" id="KW-1185">Reference proteome</keyword>
<dbReference type="InterPro" id="IPR036691">
    <property type="entry name" value="Endo/exonu/phosph_ase_sf"/>
</dbReference>
<dbReference type="RefSeq" id="XP_025409690.1">
    <property type="nucleotide sequence ID" value="XM_025553905.1"/>
</dbReference>
<evidence type="ECO:0000313" key="4">
    <source>
        <dbReference type="RefSeq" id="XP_025409690.1"/>
    </source>
</evidence>
<sequence>MNKTDNSPKKKSSLLSILHLRKKKSSMPNIDTMKTSYQLDGPYRNISNPLNRSTNVSLCCAITETTKTQSDFQNVQNLNEPDVCSCAESNTSHKRSLSLGLHSSTNGEDEEYKNSELNEPFTPLDKCDKLRKIFSNAQHVSADSIIVPKTTGINTSDLKVIRPSSTTTLTASEYLKKSEAKNNSMDSLARQALFAVQVLHLIPTSDVKERNYLHGRIAGNSLLGAMELERVLHNREVRIYVGTWNMNGQAPPPELNELLLPDTVPHLPDILAIGTQESYPDKFEWEVNIQETIGPSHILFHSASLGTLHLAIYIRRDLIWFCSAEESSFSTRPGTAFRTKGAVAISFSLFGSSILFITSHLTAHVEKVKERLQDVRRIVKSLDLPKILPVKHKTKDVTNNFDYVFWCGDLNFRLAHSRPEVMKWVSQHQFPLVSPAHQTLSDQLNDCILSGLVFRGFQEGPLTFAPSYKYDPGTELFDTSAKQRTPSYTDRILFKCGKQQVLPSPTGSSCTTSSIECLTYCSVPSVCTSDHKPVWGLYKCSIRPGIDTMPLAAGQFNRDVYLEAIKRRAASFDKRVGTSAVCNVQ</sequence>
<dbReference type="GeneID" id="112683051"/>
<dbReference type="SMART" id="SM00128">
    <property type="entry name" value="IPPc"/>
    <property type="match status" value="1"/>
</dbReference>
<feature type="domain" description="Inositol polyphosphate-related phosphatase" evidence="2">
    <location>
        <begin position="235"/>
        <end position="546"/>
    </location>
</feature>
<dbReference type="AlphaFoldDB" id="A0A8B8FH72"/>
<reference evidence="4" key="1">
    <citation type="submission" date="2025-08" db="UniProtKB">
        <authorList>
            <consortium name="RefSeq"/>
        </authorList>
    </citation>
    <scope>IDENTIFICATION</scope>
    <source>
        <tissue evidence="4">Whole body</tissue>
    </source>
</reference>
<dbReference type="Gene3D" id="3.60.10.10">
    <property type="entry name" value="Endonuclease/exonuclease/phosphatase"/>
    <property type="match status" value="1"/>
</dbReference>
<proteinExistence type="predicted"/>
<dbReference type="SUPFAM" id="SSF56219">
    <property type="entry name" value="DNase I-like"/>
    <property type="match status" value="1"/>
</dbReference>
<protein>
    <submittedName>
        <fullName evidence="4">Inositol polyphosphate 5-phosphatase E isoform X2</fullName>
    </submittedName>
</protein>
<dbReference type="Proteomes" id="UP000694846">
    <property type="component" value="Unplaced"/>
</dbReference>
<gene>
    <name evidence="4" type="primary">LOC112683051</name>
</gene>
<dbReference type="GO" id="GO:0046856">
    <property type="term" value="P:phosphatidylinositol dephosphorylation"/>
    <property type="evidence" value="ECO:0007669"/>
    <property type="project" value="InterPro"/>
</dbReference>
<dbReference type="PANTHER" id="PTHR47039:SF1">
    <property type="entry name" value="INOSITOL POLYPHOSPHATE 5-PHOSPHATASE E"/>
    <property type="match status" value="1"/>
</dbReference>
<organism evidence="3 4">
    <name type="scientific">Sipha flava</name>
    <name type="common">yellow sugarcane aphid</name>
    <dbReference type="NCBI Taxonomy" id="143950"/>
    <lineage>
        <taxon>Eukaryota</taxon>
        <taxon>Metazoa</taxon>
        <taxon>Ecdysozoa</taxon>
        <taxon>Arthropoda</taxon>
        <taxon>Hexapoda</taxon>
        <taxon>Insecta</taxon>
        <taxon>Pterygota</taxon>
        <taxon>Neoptera</taxon>
        <taxon>Paraneoptera</taxon>
        <taxon>Hemiptera</taxon>
        <taxon>Sternorrhyncha</taxon>
        <taxon>Aphidomorpha</taxon>
        <taxon>Aphidoidea</taxon>
        <taxon>Aphididae</taxon>
        <taxon>Sipha</taxon>
    </lineage>
</organism>